<organism evidence="1">
    <name type="scientific">marine metagenome</name>
    <dbReference type="NCBI Taxonomy" id="408172"/>
    <lineage>
        <taxon>unclassified sequences</taxon>
        <taxon>metagenomes</taxon>
        <taxon>ecological metagenomes</taxon>
    </lineage>
</organism>
<sequence>MTENYEIKNPTNFVAGTVGAPGDRIFYLQAHDDNLVLTLKVEKGQVQSLASHLAGVLEDSGDPVSVVPVNEMLEPPNAVWTVGGLAIGLSEEPERIVVVAQELPDDEESEPSQAHVHISLGQAKAFVDHALFLVEYGRDFGRQNGHKPIGE</sequence>
<dbReference type="InterPro" id="IPR021441">
    <property type="entry name" value="DUF3090"/>
</dbReference>
<evidence type="ECO:0008006" key="2">
    <source>
        <dbReference type="Google" id="ProtNLM"/>
    </source>
</evidence>
<accession>A0A381PAM6</accession>
<dbReference type="Pfam" id="PF11290">
    <property type="entry name" value="DUF3090"/>
    <property type="match status" value="1"/>
</dbReference>
<name>A0A381PAM6_9ZZZZ</name>
<gene>
    <name evidence="1" type="ORF">METZ01_LOCUS16885</name>
</gene>
<evidence type="ECO:0000313" key="1">
    <source>
        <dbReference type="EMBL" id="SUZ64031.1"/>
    </source>
</evidence>
<dbReference type="EMBL" id="UINC01000928">
    <property type="protein sequence ID" value="SUZ64031.1"/>
    <property type="molecule type" value="Genomic_DNA"/>
</dbReference>
<dbReference type="AlphaFoldDB" id="A0A381PAM6"/>
<reference evidence="1" key="1">
    <citation type="submission" date="2018-05" db="EMBL/GenBank/DDBJ databases">
        <authorList>
            <person name="Lanie J.A."/>
            <person name="Ng W.-L."/>
            <person name="Kazmierczak K.M."/>
            <person name="Andrzejewski T.M."/>
            <person name="Davidsen T.M."/>
            <person name="Wayne K.J."/>
            <person name="Tettelin H."/>
            <person name="Glass J.I."/>
            <person name="Rusch D."/>
            <person name="Podicherti R."/>
            <person name="Tsui H.-C.T."/>
            <person name="Winkler M.E."/>
        </authorList>
    </citation>
    <scope>NUCLEOTIDE SEQUENCE</scope>
</reference>
<proteinExistence type="predicted"/>
<protein>
    <recommendedName>
        <fullName evidence="2">DUF3090 domain-containing protein</fullName>
    </recommendedName>
</protein>